<dbReference type="RefSeq" id="WP_142616277.1">
    <property type="nucleotide sequence ID" value="NZ_VIRM01000001.1"/>
</dbReference>
<reference evidence="3 4" key="1">
    <citation type="submission" date="2019-07" db="EMBL/GenBank/DDBJ databases">
        <title>Microbispora hainanensis DSM 45428.</title>
        <authorList>
            <person name="Thawai C."/>
        </authorList>
    </citation>
    <scope>NUCLEOTIDE SEQUENCE [LARGE SCALE GENOMIC DNA]</scope>
    <source>
        <strain evidence="3 4">DSM 45428</strain>
    </source>
</reference>
<accession>A0A544Z644</accession>
<dbReference type="AlphaFoldDB" id="A0A544Z644"/>
<protein>
    <recommendedName>
        <fullName evidence="5">Lipoprotein</fullName>
    </recommendedName>
</protein>
<dbReference type="PROSITE" id="PS51257">
    <property type="entry name" value="PROKAR_LIPOPROTEIN"/>
    <property type="match status" value="1"/>
</dbReference>
<feature type="compositionally biased region" description="Low complexity" evidence="1">
    <location>
        <begin position="88"/>
        <end position="99"/>
    </location>
</feature>
<evidence type="ECO:0000313" key="3">
    <source>
        <dbReference type="EMBL" id="TQS24381.1"/>
    </source>
</evidence>
<sequence>MKITRCAALFLTLCLAVVTACGSTPRAGTPPTPAPGSPAPAGAVIVDKDQALTSREYSAQALFDAIAAQGSPKPGSPGPDQEGPDPASSESSQSSQSEEPGLMGWVLKEGEPIPVPNPGTGGANPRLLSALLTDFGPAHESDVTPGAVVGLPAPTGAASLFIGLRVMGSPLRGPSLCEKWTSGTWLTALRNFDQRGVWIAATQLKARQRADPLVFGESVITGPAEMLDHLADTSGVESCRKLKGGRAGTGAVELFAVPPLGTRSFAFRITGNRKAPVWNWVEVVRTPRYVLEVRIPNQFPAPRTDPAVLLPRIAEAAYARAEAALG</sequence>
<proteinExistence type="predicted"/>
<evidence type="ECO:0000256" key="1">
    <source>
        <dbReference type="SAM" id="MobiDB-lite"/>
    </source>
</evidence>
<evidence type="ECO:0000313" key="4">
    <source>
        <dbReference type="Proteomes" id="UP000316541"/>
    </source>
</evidence>
<comment type="caution">
    <text evidence="3">The sequence shown here is derived from an EMBL/GenBank/DDBJ whole genome shotgun (WGS) entry which is preliminary data.</text>
</comment>
<dbReference type="EMBL" id="VIRM01000001">
    <property type="protein sequence ID" value="TQS24381.1"/>
    <property type="molecule type" value="Genomic_DNA"/>
</dbReference>
<feature type="signal peptide" evidence="2">
    <location>
        <begin position="1"/>
        <end position="22"/>
    </location>
</feature>
<feature type="region of interest" description="Disordered" evidence="1">
    <location>
        <begin position="24"/>
        <end position="47"/>
    </location>
</feature>
<dbReference type="Proteomes" id="UP000316541">
    <property type="component" value="Unassembled WGS sequence"/>
</dbReference>
<keyword evidence="2" id="KW-0732">Signal</keyword>
<feature type="chain" id="PRO_5021939153" description="Lipoprotein" evidence="2">
    <location>
        <begin position="23"/>
        <end position="326"/>
    </location>
</feature>
<evidence type="ECO:0008006" key="5">
    <source>
        <dbReference type="Google" id="ProtNLM"/>
    </source>
</evidence>
<evidence type="ECO:0000256" key="2">
    <source>
        <dbReference type="SAM" id="SignalP"/>
    </source>
</evidence>
<feature type="region of interest" description="Disordered" evidence="1">
    <location>
        <begin position="68"/>
        <end position="100"/>
    </location>
</feature>
<organism evidence="3 4">
    <name type="scientific">Microbispora hainanensis</name>
    <dbReference type="NCBI Taxonomy" id="568844"/>
    <lineage>
        <taxon>Bacteria</taxon>
        <taxon>Bacillati</taxon>
        <taxon>Actinomycetota</taxon>
        <taxon>Actinomycetes</taxon>
        <taxon>Streptosporangiales</taxon>
        <taxon>Streptosporangiaceae</taxon>
        <taxon>Microbispora</taxon>
    </lineage>
</organism>
<gene>
    <name evidence="3" type="ORF">FLX08_01440</name>
</gene>
<name>A0A544Z644_9ACTN</name>
<feature type="compositionally biased region" description="Pro residues" evidence="1">
    <location>
        <begin position="28"/>
        <end position="38"/>
    </location>
</feature>